<gene>
    <name evidence="2" type="ORF">CBR_g49730</name>
</gene>
<dbReference type="AlphaFoldDB" id="A0A388M5Y2"/>
<accession>A0A388M5Y2</accession>
<evidence type="ECO:0000313" key="2">
    <source>
        <dbReference type="EMBL" id="GBG89882.1"/>
    </source>
</evidence>
<feature type="region of interest" description="Disordered" evidence="1">
    <location>
        <begin position="267"/>
        <end position="299"/>
    </location>
</feature>
<protein>
    <submittedName>
        <fullName evidence="2">Uncharacterized protein</fullName>
    </submittedName>
</protein>
<feature type="region of interest" description="Disordered" evidence="1">
    <location>
        <begin position="440"/>
        <end position="459"/>
    </location>
</feature>
<dbReference type="Proteomes" id="UP000265515">
    <property type="component" value="Unassembled WGS sequence"/>
</dbReference>
<feature type="compositionally biased region" description="Basic and acidic residues" evidence="1">
    <location>
        <begin position="281"/>
        <end position="290"/>
    </location>
</feature>
<evidence type="ECO:0000256" key="1">
    <source>
        <dbReference type="SAM" id="MobiDB-lite"/>
    </source>
</evidence>
<dbReference type="EMBL" id="BFEA01000768">
    <property type="protein sequence ID" value="GBG89882.1"/>
    <property type="molecule type" value="Genomic_DNA"/>
</dbReference>
<comment type="caution">
    <text evidence="2">The sequence shown here is derived from an EMBL/GenBank/DDBJ whole genome shotgun (WGS) entry which is preliminary data.</text>
</comment>
<organism evidence="2 3">
    <name type="scientific">Chara braunii</name>
    <name type="common">Braun's stonewort</name>
    <dbReference type="NCBI Taxonomy" id="69332"/>
    <lineage>
        <taxon>Eukaryota</taxon>
        <taxon>Viridiplantae</taxon>
        <taxon>Streptophyta</taxon>
        <taxon>Charophyceae</taxon>
        <taxon>Charales</taxon>
        <taxon>Characeae</taxon>
        <taxon>Chara</taxon>
    </lineage>
</organism>
<dbReference type="Gramene" id="GBG89882">
    <property type="protein sequence ID" value="GBG89882"/>
    <property type="gene ID" value="CBR_g49730"/>
</dbReference>
<proteinExistence type="predicted"/>
<name>A0A388M5Y2_CHABU</name>
<keyword evidence="3" id="KW-1185">Reference proteome</keyword>
<sequence>MRLAKPFPPCARSLRHHDGQMWIDDAPEDDFEDDPWTTVVPYMNRHLDEWNENDWKAMERSYPWASHYKFANMLEFGSLVALPAGVLHRKTLDDKGEPVRFRTSFRRRLHYEYITSSPRTWGCSQKQELVDCARHCSFLEHFPPGCPGTSPQALSYCCVRLTDDGCPFARVLCVASSSKSGKLVDGVVLVSRNEMVLQGSRFKAVMSHPDVDGRSDLVRAGKSGMLHWCDTTTVDQDFPPTPACLPLRFRQELVGKGLIMGIGVTSSADSTSSRLEPCASSEKRSRDSNTQHRRKRTQLSTSTEHSYICCDVLEDHKNIGSRDQFLSVDCPSRVSSACSEMTDAGMSSSIPEGNLGDCSYSGTEYVYSANNCTTVGSSLGVADGGDRVSSSTPPQCQESQGPSMDEITEYCYSRDSQSSRCLSEEDRHIRYILSAPMPGERRPYSMANREPAKKTQHRRAMGKLRMQLLQAVRGMLCCRRMCCPELTAEDVRPVQEAFYSKSFAERTKWWLQTIHDFTVMEGGAEQVMHVACKRKMFVHAYCDILDISRNTFYVYKRMCDNGVVVREPGHSGLSKPSEKVVTMLALVKRFIDDHTDSMPNDMVWKNGVCHPRRRIPAAFTKRAIYESLRSDLLMCHSEVVSESTFYAMWSKHF</sequence>
<dbReference type="PANTHER" id="PTHR33153:SF3">
    <property type="entry name" value="TRAFFICKING PROTEIN PARTICLE COMPLEX SUBUNIT 11 DOMAIN-CONTAINING PROTEIN"/>
    <property type="match status" value="1"/>
</dbReference>
<dbReference type="PANTHER" id="PTHR33153">
    <property type="entry name" value="MYND-TYPE DOMAIN-CONTAINING PROTEIN"/>
    <property type="match status" value="1"/>
</dbReference>
<evidence type="ECO:0000313" key="3">
    <source>
        <dbReference type="Proteomes" id="UP000265515"/>
    </source>
</evidence>
<reference evidence="2 3" key="1">
    <citation type="journal article" date="2018" name="Cell">
        <title>The Chara Genome: Secondary Complexity and Implications for Plant Terrestrialization.</title>
        <authorList>
            <person name="Nishiyama T."/>
            <person name="Sakayama H."/>
            <person name="Vries J.D."/>
            <person name="Buschmann H."/>
            <person name="Saint-Marcoux D."/>
            <person name="Ullrich K.K."/>
            <person name="Haas F.B."/>
            <person name="Vanderstraeten L."/>
            <person name="Becker D."/>
            <person name="Lang D."/>
            <person name="Vosolsobe S."/>
            <person name="Rombauts S."/>
            <person name="Wilhelmsson P.K.I."/>
            <person name="Janitza P."/>
            <person name="Kern R."/>
            <person name="Heyl A."/>
            <person name="Rumpler F."/>
            <person name="Villalobos L.I.A.C."/>
            <person name="Clay J.M."/>
            <person name="Skokan R."/>
            <person name="Toyoda A."/>
            <person name="Suzuki Y."/>
            <person name="Kagoshima H."/>
            <person name="Schijlen E."/>
            <person name="Tajeshwar N."/>
            <person name="Catarino B."/>
            <person name="Hetherington A.J."/>
            <person name="Saltykova A."/>
            <person name="Bonnot C."/>
            <person name="Breuninger H."/>
            <person name="Symeonidi A."/>
            <person name="Radhakrishnan G.V."/>
            <person name="Van Nieuwerburgh F."/>
            <person name="Deforce D."/>
            <person name="Chang C."/>
            <person name="Karol K.G."/>
            <person name="Hedrich R."/>
            <person name="Ulvskov P."/>
            <person name="Glockner G."/>
            <person name="Delwiche C.F."/>
            <person name="Petrasek J."/>
            <person name="Van de Peer Y."/>
            <person name="Friml J."/>
            <person name="Beilby M."/>
            <person name="Dolan L."/>
            <person name="Kohara Y."/>
            <person name="Sugano S."/>
            <person name="Fujiyama A."/>
            <person name="Delaux P.-M."/>
            <person name="Quint M."/>
            <person name="TheiBen G."/>
            <person name="Hagemann M."/>
            <person name="Harholt J."/>
            <person name="Dunand C."/>
            <person name="Zachgo S."/>
            <person name="Langdale J."/>
            <person name="Maumus F."/>
            <person name="Straeten D.V.D."/>
            <person name="Gould S.B."/>
            <person name="Rensing S.A."/>
        </authorList>
    </citation>
    <scope>NUCLEOTIDE SEQUENCE [LARGE SCALE GENOMIC DNA]</scope>
    <source>
        <strain evidence="2 3">S276</strain>
    </source>
</reference>